<evidence type="ECO:0000313" key="2">
    <source>
        <dbReference type="Proteomes" id="UP000265341"/>
    </source>
</evidence>
<dbReference type="Proteomes" id="UP000265341">
    <property type="component" value="Unassembled WGS sequence"/>
</dbReference>
<reference evidence="1 2" key="1">
    <citation type="submission" date="2018-08" db="EMBL/GenBank/DDBJ databases">
        <title>Meiothermus roseus NBRC 110900 genome sequencing project.</title>
        <authorList>
            <person name="Da Costa M.S."/>
            <person name="Albuquerque L."/>
            <person name="Raposo P."/>
            <person name="Froufe H.J.C."/>
            <person name="Barroso C.S."/>
            <person name="Egas C."/>
        </authorList>
    </citation>
    <scope>NUCLEOTIDE SEQUENCE [LARGE SCALE GENOMIC DNA]</scope>
    <source>
        <strain evidence="1 2">NBRC 110900</strain>
    </source>
</reference>
<proteinExistence type="predicted"/>
<accession>A0A399E8Y2</accession>
<sequence>MQDPPAQGPLLLGQEGFSLKFQQTLPEFGAQVYVGPRDGGWREYMTQLNPADPRTSYYAISMLRLREGRLEVWAQDLSPTKVYDGRRFRWVYPFRLDDSGFPRGWSSPTAR</sequence>
<evidence type="ECO:0000313" key="1">
    <source>
        <dbReference type="EMBL" id="RIH81177.1"/>
    </source>
</evidence>
<comment type="caution">
    <text evidence="1">The sequence shown here is derived from an EMBL/GenBank/DDBJ whole genome shotgun (WGS) entry which is preliminary data.</text>
</comment>
<organism evidence="1 2">
    <name type="scientific">Calidithermus roseus</name>
    <dbReference type="NCBI Taxonomy" id="1644118"/>
    <lineage>
        <taxon>Bacteria</taxon>
        <taxon>Thermotogati</taxon>
        <taxon>Deinococcota</taxon>
        <taxon>Deinococci</taxon>
        <taxon>Thermales</taxon>
        <taxon>Thermaceae</taxon>
        <taxon>Calidithermus</taxon>
    </lineage>
</organism>
<name>A0A399E8Y2_9DEIN</name>
<dbReference type="AlphaFoldDB" id="A0A399E8Y2"/>
<dbReference type="EMBL" id="QWLA01000180">
    <property type="protein sequence ID" value="RIH81177.1"/>
    <property type="molecule type" value="Genomic_DNA"/>
</dbReference>
<protein>
    <submittedName>
        <fullName evidence="1">Uncharacterized protein</fullName>
    </submittedName>
</protein>
<keyword evidence="2" id="KW-1185">Reference proteome</keyword>
<gene>
    <name evidence="1" type="ORF">Mrose_03607</name>
</gene>